<dbReference type="AlphaFoldDB" id="A0A199VFA6"/>
<feature type="binding site" evidence="9">
    <location>
        <position position="256"/>
    </location>
    <ligand>
        <name>Fe cation</name>
        <dbReference type="ChEBI" id="CHEBI:24875"/>
        <label>2</label>
    </ligand>
</feature>
<proteinExistence type="inferred from homology"/>
<feature type="binding site" evidence="9">
    <location>
        <position position="64"/>
    </location>
    <ligand>
        <name>Fe cation</name>
        <dbReference type="ChEBI" id="CHEBI:24875"/>
        <label>1</label>
    </ligand>
</feature>
<accession>A0A199VFA6</accession>
<feature type="binding site" evidence="9">
    <location>
        <position position="255"/>
    </location>
    <ligand>
        <name>Fe cation</name>
        <dbReference type="ChEBI" id="CHEBI:24875"/>
        <label>2</label>
    </ligand>
</feature>
<evidence type="ECO:0000313" key="14">
    <source>
        <dbReference type="RefSeq" id="XP_020113500.1"/>
    </source>
</evidence>
<dbReference type="Proteomes" id="UP000515123">
    <property type="component" value="Linkage group 22"/>
</dbReference>
<dbReference type="GeneID" id="109727727"/>
<dbReference type="HAMAP" id="MF_03101">
    <property type="entry name" value="Deoxyhypusine_hydroxylase"/>
    <property type="match status" value="1"/>
</dbReference>
<keyword evidence="7 9" id="KW-0503">Monooxygenase</keyword>
<dbReference type="Proteomes" id="UP000092600">
    <property type="component" value="Unassembled WGS sequence"/>
</dbReference>
<keyword evidence="4" id="KW-0677">Repeat</keyword>
<dbReference type="InterPro" id="IPR004155">
    <property type="entry name" value="PBS_lyase_HEAT"/>
</dbReference>
<evidence type="ECO:0000256" key="9">
    <source>
        <dbReference type="HAMAP-Rule" id="MF_03101"/>
    </source>
</evidence>
<protein>
    <recommendedName>
        <fullName evidence="9">Deoxyhypusine hydroxylase</fullName>
        <shortName evidence="9">DOHH</shortName>
        <ecNumber evidence="9">1.14.99.29</ecNumber>
    </recommendedName>
    <alternativeName>
        <fullName evidence="9">Deoxyhypusine dioxygenase</fullName>
    </alternativeName>
    <alternativeName>
        <fullName evidence="9">Deoxyhypusine monooxygenase</fullName>
    </alternativeName>
</protein>
<keyword evidence="3 9" id="KW-0479">Metal-binding</keyword>
<dbReference type="UniPathway" id="UPA00354"/>
<keyword evidence="5 9" id="KW-0560">Oxidoreductase</keyword>
<dbReference type="STRING" id="4615.A0A199VFA6"/>
<dbReference type="FunFam" id="1.25.10.10:FF:000099">
    <property type="entry name" value="Deoxyhypusine hydroxylase"/>
    <property type="match status" value="1"/>
</dbReference>
<evidence type="ECO:0000256" key="1">
    <source>
        <dbReference type="ARBA" id="ARBA00000068"/>
    </source>
</evidence>
<name>A0A199VFA6_ANACO</name>
<evidence type="ECO:0000256" key="10">
    <source>
        <dbReference type="SAM" id="MobiDB-lite"/>
    </source>
</evidence>
<dbReference type="InterPro" id="IPR027517">
    <property type="entry name" value="Deoxyhypusine_hydroxylase"/>
</dbReference>
<gene>
    <name evidence="14" type="primary">LOC109727727</name>
    <name evidence="11" type="ORF">ACMD2_01365</name>
</gene>
<dbReference type="Pfam" id="PF03130">
    <property type="entry name" value="HEAT_PBS"/>
    <property type="match status" value="1"/>
</dbReference>
<dbReference type="InterPro" id="IPR011989">
    <property type="entry name" value="ARM-like"/>
</dbReference>
<feature type="binding site" evidence="9">
    <location>
        <position position="223"/>
    </location>
    <ligand>
        <name>Fe cation</name>
        <dbReference type="ChEBI" id="CHEBI:24875"/>
        <label>2</label>
    </ligand>
</feature>
<evidence type="ECO:0000256" key="5">
    <source>
        <dbReference type="ARBA" id="ARBA00023002"/>
    </source>
</evidence>
<evidence type="ECO:0000256" key="3">
    <source>
        <dbReference type="ARBA" id="ARBA00022723"/>
    </source>
</evidence>
<evidence type="ECO:0000256" key="7">
    <source>
        <dbReference type="ARBA" id="ARBA00023033"/>
    </source>
</evidence>
<dbReference type="InterPro" id="IPR016024">
    <property type="entry name" value="ARM-type_fold"/>
</dbReference>
<dbReference type="SMART" id="SM00567">
    <property type="entry name" value="EZ_HEAT"/>
    <property type="match status" value="6"/>
</dbReference>
<evidence type="ECO:0000313" key="13">
    <source>
        <dbReference type="Proteomes" id="UP000515123"/>
    </source>
</evidence>
<dbReference type="Gene3D" id="1.25.10.10">
    <property type="entry name" value="Leucine-rich Repeat Variant"/>
    <property type="match status" value="2"/>
</dbReference>
<evidence type="ECO:0000256" key="4">
    <source>
        <dbReference type="ARBA" id="ARBA00022737"/>
    </source>
</evidence>
<comment type="similarity">
    <text evidence="9">Belongs to the deoxyhypusine hydroxylase family.</text>
</comment>
<feature type="binding site" evidence="9">
    <location>
        <position position="222"/>
    </location>
    <ligand>
        <name>Fe cation</name>
        <dbReference type="ChEBI" id="CHEBI:24875"/>
        <label>2</label>
    </ligand>
</feature>
<reference evidence="11 12" key="1">
    <citation type="journal article" date="2016" name="DNA Res.">
        <title>The draft genome of MD-2 pineapple using hybrid error correction of long reads.</title>
        <authorList>
            <person name="Redwan R.M."/>
            <person name="Saidin A."/>
            <person name="Kumar S.V."/>
        </authorList>
    </citation>
    <scope>NUCLEOTIDE SEQUENCE [LARGE SCALE GENOMIC DNA]</scope>
    <source>
        <strain evidence="12">cv. MD2</strain>
        <tissue evidence="11">Leaf</tissue>
    </source>
</reference>
<evidence type="ECO:0000313" key="12">
    <source>
        <dbReference type="Proteomes" id="UP000092600"/>
    </source>
</evidence>
<keyword evidence="13" id="KW-1185">Reference proteome</keyword>
<dbReference type="EC" id="1.14.99.29" evidence="9"/>
<comment type="cofactor">
    <cofactor evidence="9">
        <name>Fe(2+)</name>
        <dbReference type="ChEBI" id="CHEBI:29033"/>
    </cofactor>
    <text evidence="9">Binds 2 Fe(2+) ions per subunit.</text>
</comment>
<comment type="function">
    <text evidence="9">Catalyzes the hydroxylation of the N(6)-(4-aminobutyl)-L-lysine intermediate to form hypusine, an essential post-translational modification only found in mature eIF-5A factor.</text>
</comment>
<keyword evidence="8 9" id="KW-0386">Hypusine biosynthesis</keyword>
<dbReference type="PANTHER" id="PTHR12697:SF5">
    <property type="entry name" value="DEOXYHYPUSINE HYDROXYLASE"/>
    <property type="match status" value="1"/>
</dbReference>
<sequence>MGCEGSSFESSPEMERFLCERLLDPTHPISERFRALFSLRNLRGPAPRDALIRGTRDSSNLLAHEAAFALGQMQDAEAIPALVAVLKDLSLHPIVRHEAAEALGAIGLESNIPLLEESLATDPAREVQETCELALRRIKEQNSMTSADSEPPSKSSPFFSVDPAMPSKLNSSIDQLRETLLNEEESMYERYAALFALRNVGEDAAVSAIIASLGAKSALLRHEVAYVLGQLQNKAASDTLSEVLKNMNEHPMVRHEAAEALGSIADSKSIALLEEFAKDPEPIVSQSCEVALSMLEYERSGKSFEYLFLQTPQVQ</sequence>
<dbReference type="PANTHER" id="PTHR12697">
    <property type="entry name" value="PBS LYASE HEAT-LIKE PROTEIN"/>
    <property type="match status" value="1"/>
</dbReference>
<feature type="region of interest" description="Disordered" evidence="10">
    <location>
        <begin position="141"/>
        <end position="161"/>
    </location>
</feature>
<dbReference type="OrthoDB" id="421002at2759"/>
<comment type="catalytic activity">
    <reaction evidence="1 9">
        <text>[eIF5A protein]-deoxyhypusine + AH2 + O2 = [eIF5A protein]-hypusine + A + H2O</text>
        <dbReference type="Rhea" id="RHEA:14101"/>
        <dbReference type="Rhea" id="RHEA-COMP:10144"/>
        <dbReference type="Rhea" id="RHEA-COMP:12592"/>
        <dbReference type="ChEBI" id="CHEBI:13193"/>
        <dbReference type="ChEBI" id="CHEBI:15377"/>
        <dbReference type="ChEBI" id="CHEBI:15379"/>
        <dbReference type="ChEBI" id="CHEBI:17499"/>
        <dbReference type="ChEBI" id="CHEBI:82657"/>
        <dbReference type="ChEBI" id="CHEBI:91175"/>
        <dbReference type="EC" id="1.14.99.29"/>
    </reaction>
</comment>
<evidence type="ECO:0000313" key="11">
    <source>
        <dbReference type="EMBL" id="OAY75787.1"/>
    </source>
</evidence>
<dbReference type="SUPFAM" id="SSF48371">
    <property type="entry name" value="ARM repeat"/>
    <property type="match status" value="2"/>
</dbReference>
<keyword evidence="6 9" id="KW-0408">Iron</keyword>
<organism evidence="11 12">
    <name type="scientific">Ananas comosus</name>
    <name type="common">Pineapple</name>
    <name type="synonym">Ananas ananas</name>
    <dbReference type="NCBI Taxonomy" id="4615"/>
    <lineage>
        <taxon>Eukaryota</taxon>
        <taxon>Viridiplantae</taxon>
        <taxon>Streptophyta</taxon>
        <taxon>Embryophyta</taxon>
        <taxon>Tracheophyta</taxon>
        <taxon>Spermatophyta</taxon>
        <taxon>Magnoliopsida</taxon>
        <taxon>Liliopsida</taxon>
        <taxon>Poales</taxon>
        <taxon>Bromeliaceae</taxon>
        <taxon>Bromelioideae</taxon>
        <taxon>Ananas</taxon>
    </lineage>
</organism>
<dbReference type="Pfam" id="PF13646">
    <property type="entry name" value="HEAT_2"/>
    <property type="match status" value="2"/>
</dbReference>
<dbReference type="GO" id="GO:0046872">
    <property type="term" value="F:metal ion binding"/>
    <property type="evidence" value="ECO:0007669"/>
    <property type="project" value="UniProtKB-KW"/>
</dbReference>
<evidence type="ECO:0000256" key="8">
    <source>
        <dbReference type="ARBA" id="ARBA00023256"/>
    </source>
</evidence>
<reference evidence="14" key="2">
    <citation type="submission" date="2025-04" db="UniProtKB">
        <authorList>
            <consortium name="RefSeq"/>
        </authorList>
    </citation>
    <scope>IDENTIFICATION</scope>
    <source>
        <tissue evidence="14">Leaf</tissue>
    </source>
</reference>
<dbReference type="Gramene" id="Aco006874.1.mrna1">
    <property type="protein sequence ID" value="Aco006874.1.mrna1"/>
    <property type="gene ID" value="Aco006874.1.path1"/>
</dbReference>
<evidence type="ECO:0000256" key="2">
    <source>
        <dbReference type="ARBA" id="ARBA00005041"/>
    </source>
</evidence>
<feature type="binding site" evidence="9">
    <location>
        <position position="97"/>
    </location>
    <ligand>
        <name>Fe cation</name>
        <dbReference type="ChEBI" id="CHEBI:24875"/>
        <label>1</label>
    </ligand>
</feature>
<dbReference type="RefSeq" id="XP_020113500.1">
    <property type="nucleotide sequence ID" value="XM_020257911.1"/>
</dbReference>
<dbReference type="FunFam" id="1.25.10.10:FF:000292">
    <property type="entry name" value="Deoxyhypusine hydroxylase"/>
    <property type="match status" value="1"/>
</dbReference>
<evidence type="ECO:0000256" key="6">
    <source>
        <dbReference type="ARBA" id="ARBA00023004"/>
    </source>
</evidence>
<dbReference type="GO" id="GO:0019135">
    <property type="term" value="F:deoxyhypusine monooxygenase activity"/>
    <property type="evidence" value="ECO:0007669"/>
    <property type="project" value="UniProtKB-UniRule"/>
</dbReference>
<dbReference type="EMBL" id="LSRQ01001999">
    <property type="protein sequence ID" value="OAY75787.1"/>
    <property type="molecule type" value="Genomic_DNA"/>
</dbReference>
<feature type="binding site" evidence="9">
    <location>
        <position position="65"/>
    </location>
    <ligand>
        <name>Fe cation</name>
        <dbReference type="ChEBI" id="CHEBI:24875"/>
        <label>1</label>
    </ligand>
</feature>
<feature type="compositionally biased region" description="Low complexity" evidence="10">
    <location>
        <begin position="149"/>
        <end position="160"/>
    </location>
</feature>
<feature type="binding site" evidence="9">
    <location>
        <position position="98"/>
    </location>
    <ligand>
        <name>Fe cation</name>
        <dbReference type="ChEBI" id="CHEBI:24875"/>
        <label>1</label>
    </ligand>
</feature>
<comment type="pathway">
    <text evidence="2 9">Protein modification; eIF5A hypusination.</text>
</comment>